<feature type="region of interest" description="Disordered" evidence="10">
    <location>
        <begin position="823"/>
        <end position="886"/>
    </location>
</feature>
<evidence type="ECO:0000256" key="6">
    <source>
        <dbReference type="ARBA" id="ARBA00023125"/>
    </source>
</evidence>
<feature type="compositionally biased region" description="Polar residues" evidence="10">
    <location>
        <begin position="823"/>
        <end position="833"/>
    </location>
</feature>
<feature type="compositionally biased region" description="Basic and acidic residues" evidence="10">
    <location>
        <begin position="48"/>
        <end position="57"/>
    </location>
</feature>
<keyword evidence="7" id="KW-0539">Nucleus</keyword>
<feature type="region of interest" description="Disordered" evidence="10">
    <location>
        <begin position="780"/>
        <end position="809"/>
    </location>
</feature>
<evidence type="ECO:0000256" key="10">
    <source>
        <dbReference type="SAM" id="MobiDB-lite"/>
    </source>
</evidence>
<feature type="compositionally biased region" description="Basic and acidic residues" evidence="10">
    <location>
        <begin position="784"/>
        <end position="796"/>
    </location>
</feature>
<evidence type="ECO:0000259" key="11">
    <source>
        <dbReference type="SMART" id="SM00382"/>
    </source>
</evidence>
<keyword evidence="3" id="KW-0235">DNA replication</keyword>
<dbReference type="InterPro" id="IPR053016">
    <property type="entry name" value="CTF18-RFC_complex"/>
</dbReference>
<keyword evidence="6" id="KW-0238">DNA-binding</keyword>
<evidence type="ECO:0000256" key="8">
    <source>
        <dbReference type="ARBA" id="ARBA00023306"/>
    </source>
</evidence>
<feature type="compositionally biased region" description="Low complexity" evidence="10">
    <location>
        <begin position="834"/>
        <end position="851"/>
    </location>
</feature>
<feature type="region of interest" description="Disordered" evidence="10">
    <location>
        <begin position="19"/>
        <end position="69"/>
    </location>
</feature>
<comment type="caution">
    <text evidence="12">The sequence shown here is derived from an EMBL/GenBank/DDBJ whole genome shotgun (WGS) entry which is preliminary data.</text>
</comment>
<dbReference type="InterPro" id="IPR003959">
    <property type="entry name" value="ATPase_AAA_core"/>
</dbReference>
<gene>
    <name evidence="12" type="ORF">V6N12_020235</name>
</gene>
<dbReference type="Pfam" id="PF00004">
    <property type="entry name" value="AAA"/>
    <property type="match status" value="1"/>
</dbReference>
<comment type="similarity">
    <text evidence="9">Belongs to the activator 1 small subunits family. CTF18 subfamily.</text>
</comment>
<evidence type="ECO:0000256" key="7">
    <source>
        <dbReference type="ARBA" id="ARBA00023242"/>
    </source>
</evidence>
<feature type="region of interest" description="Disordered" evidence="10">
    <location>
        <begin position="263"/>
        <end position="291"/>
    </location>
</feature>
<evidence type="ECO:0000313" key="12">
    <source>
        <dbReference type="EMBL" id="KAK8508454.1"/>
    </source>
</evidence>
<evidence type="ECO:0000256" key="3">
    <source>
        <dbReference type="ARBA" id="ARBA00022705"/>
    </source>
</evidence>
<comment type="subcellular location">
    <subcellularLocation>
        <location evidence="1">Nucleus</location>
    </subcellularLocation>
</comment>
<organism evidence="12 13">
    <name type="scientific">Hibiscus sabdariffa</name>
    <name type="common">roselle</name>
    <dbReference type="NCBI Taxonomy" id="183260"/>
    <lineage>
        <taxon>Eukaryota</taxon>
        <taxon>Viridiplantae</taxon>
        <taxon>Streptophyta</taxon>
        <taxon>Embryophyta</taxon>
        <taxon>Tracheophyta</taxon>
        <taxon>Spermatophyta</taxon>
        <taxon>Magnoliopsida</taxon>
        <taxon>eudicotyledons</taxon>
        <taxon>Gunneridae</taxon>
        <taxon>Pentapetalae</taxon>
        <taxon>rosids</taxon>
        <taxon>malvids</taxon>
        <taxon>Malvales</taxon>
        <taxon>Malvaceae</taxon>
        <taxon>Malvoideae</taxon>
        <taxon>Hibiscus</taxon>
    </lineage>
</organism>
<evidence type="ECO:0000256" key="5">
    <source>
        <dbReference type="ARBA" id="ARBA00022840"/>
    </source>
</evidence>
<feature type="compositionally biased region" description="Pro residues" evidence="10">
    <location>
        <begin position="34"/>
        <end position="43"/>
    </location>
</feature>
<dbReference type="PANTHER" id="PTHR46765">
    <property type="entry name" value="P-LOOP CONTAINING NUCLEOSIDE TRIPHOSPHATE HYDROLASES SUPERFAMILY PROTEIN"/>
    <property type="match status" value="1"/>
</dbReference>
<dbReference type="SUPFAM" id="SSF52540">
    <property type="entry name" value="P-loop containing nucleoside triphosphate hydrolases"/>
    <property type="match status" value="1"/>
</dbReference>
<keyword evidence="4" id="KW-0547">Nucleotide-binding</keyword>
<reference evidence="12 13" key="1">
    <citation type="journal article" date="2024" name="G3 (Bethesda)">
        <title>Genome assembly of Hibiscus sabdariffa L. provides insights into metabolisms of medicinal natural products.</title>
        <authorList>
            <person name="Kim T."/>
        </authorList>
    </citation>
    <scope>NUCLEOTIDE SEQUENCE [LARGE SCALE GENOMIC DNA]</scope>
    <source>
        <strain evidence="12">TK-2024</strain>
        <tissue evidence="12">Old leaves</tissue>
    </source>
</reference>
<evidence type="ECO:0000256" key="9">
    <source>
        <dbReference type="ARBA" id="ARBA00043975"/>
    </source>
</evidence>
<dbReference type="CDD" id="cd00009">
    <property type="entry name" value="AAA"/>
    <property type="match status" value="1"/>
</dbReference>
<dbReference type="InterPro" id="IPR003593">
    <property type="entry name" value="AAA+_ATPase"/>
</dbReference>
<evidence type="ECO:0000256" key="1">
    <source>
        <dbReference type="ARBA" id="ARBA00004123"/>
    </source>
</evidence>
<dbReference type="InterPro" id="IPR047854">
    <property type="entry name" value="RFC_lid"/>
</dbReference>
<protein>
    <recommendedName>
        <fullName evidence="11">AAA+ ATPase domain-containing protein</fullName>
    </recommendedName>
</protein>
<evidence type="ECO:0000313" key="13">
    <source>
        <dbReference type="Proteomes" id="UP001472677"/>
    </source>
</evidence>
<feature type="compositionally biased region" description="Low complexity" evidence="10">
    <location>
        <begin position="797"/>
        <end position="807"/>
    </location>
</feature>
<dbReference type="PANTHER" id="PTHR46765:SF1">
    <property type="entry name" value="P-LOOP CONTAINING NUCLEOSIDE TRIPHOSPHATE HYDROLASES SUPERFAMILY PROTEIN"/>
    <property type="match status" value="1"/>
</dbReference>
<feature type="domain" description="AAA+ ATPase" evidence="11">
    <location>
        <begin position="314"/>
        <end position="454"/>
    </location>
</feature>
<dbReference type="SMART" id="SM00382">
    <property type="entry name" value="AAA"/>
    <property type="match status" value="1"/>
</dbReference>
<evidence type="ECO:0000256" key="2">
    <source>
        <dbReference type="ARBA" id="ARBA00011480"/>
    </source>
</evidence>
<dbReference type="EMBL" id="JBBPBM010000101">
    <property type="protein sequence ID" value="KAK8508454.1"/>
    <property type="molecule type" value="Genomic_DNA"/>
</dbReference>
<dbReference type="Gene3D" id="3.40.50.300">
    <property type="entry name" value="P-loop containing nucleotide triphosphate hydrolases"/>
    <property type="match status" value="1"/>
</dbReference>
<dbReference type="CDD" id="cd18140">
    <property type="entry name" value="HLD_clamp_RFC"/>
    <property type="match status" value="1"/>
</dbReference>
<accession>A0ABR2BMT6</accession>
<dbReference type="Proteomes" id="UP001472677">
    <property type="component" value="Unassembled WGS sequence"/>
</dbReference>
<sequence length="924" mass="103624">MDIDMDMDIPLPEELELLEAESHLYEEPYIDSPPLDPSPPQSPPSRNLEIDGSKRSLDSIAIESPPEENKRIKIIEIEEEEEKEEEEDWLRYSPPQETEVAVAVEKDEEVYLSRYVSAIDGDCMPITAPSGGERVYAKISRARGDEGLKKLNLKDRSNDLIPEPVNVLLQRVDQEAFAKALEASSECQNDIILPETTVVHEQLWVDKYAPSSFTELLSDEQTNREVLLWLKQWDSCVFGSEIRTTSDEVLSALRRHSSTQHKKSFDSDFSRKSRGHTWSNRSYRPVNDMDHETNNAKGMQDLWNKKSRLTGPPEQKVLLLCGSPGLGKTTLAHVAAQHCGYRVVEVNASDDRSTSTIEAKILDVVQMNSVMADARPKCLVIDEIDGALGDGKGAVEVILKMVSAERKPAFGKENDTKKKGKTASLTRPVICICNDLYAPALRPLRQIAKLKYICNKEGMKTSSIALTALAEFTDCDIRSCLNTLQFLHKKKEALNVMDISSQVIGRKDISKSAFDIWREIFQKRTKRNRKSNTRSGSTYGEFDFLHSLISNRGDYDVILDGIHENILQLQYHDPVMHKTVKCLNSLGISDVIQQYVMRTQKMSLLVYQPSVAVTLHRIVAQVQKPTLEWPKSFQRYRTMLMEKTDILRAWHQKIPPYISRHLSTKSCIEDLISPLLHILSPPNFRPVALHLLSETEKNNLAQLVNVMVSYSITYKNMKFDSLSSGHEALSDASTLSFEPPIGEFIAYKDYISDHHALALAMKQVLLHEIEKQKILQVSTGKSVHRTDGCSKGDQDIAGKGASGAKSARTISAGAGTKNIENVKNITSTGQGNPSTLAVSSSSVSSRSATAEAKQKSAAGSRKPRNGFDFFERFRKPSSKGSQEPEVAVVKEVTSERDSRPLLFKFNEGFTNAVKRPVRMREFLL</sequence>
<name>A0ABR2BMT6_9ROSI</name>
<keyword evidence="5" id="KW-0067">ATP-binding</keyword>
<dbReference type="Gene3D" id="1.10.8.60">
    <property type="match status" value="1"/>
</dbReference>
<dbReference type="InterPro" id="IPR027417">
    <property type="entry name" value="P-loop_NTPase"/>
</dbReference>
<keyword evidence="8" id="KW-0131">Cell cycle</keyword>
<keyword evidence="13" id="KW-1185">Reference proteome</keyword>
<evidence type="ECO:0000256" key="4">
    <source>
        <dbReference type="ARBA" id="ARBA00022741"/>
    </source>
</evidence>
<proteinExistence type="inferred from homology"/>
<comment type="subunit">
    <text evidence="2">Heterotetramer of subunits RFC2, RFC3, RFC4 and RFC5 that can form a complex with RFC1.</text>
</comment>